<evidence type="ECO:0000256" key="1">
    <source>
        <dbReference type="SAM" id="SignalP"/>
    </source>
</evidence>
<dbReference type="EMBL" id="QXGD01000799">
    <property type="protein sequence ID" value="KAE9224186.1"/>
    <property type="molecule type" value="Genomic_DNA"/>
</dbReference>
<sequence length="194" mass="20923">MAMSAFLQQARLLLASANALSGVSVQVISTDNATRKHVNDTAVPIATRALANSRKILPDSRTGNIPVFLKAYGGMLVCVKMNQGSVVGVAEGTTGKYCARIAYLNDLRSGTQFERKADGIWINSTTPTNLFVDIRHQGSQGRFRGILESWSASVMPDVHTRSTFLFTNDTISIKGFPVVPAFGTTKVMCARAKP</sequence>
<dbReference type="EMBL" id="QXFW01000885">
    <property type="protein sequence ID" value="KAE9000908.1"/>
    <property type="molecule type" value="Genomic_DNA"/>
</dbReference>
<gene>
    <name evidence="4" type="ORF">PF002_g14767</name>
    <name evidence="5" type="ORF">PF004_g12239</name>
    <name evidence="3" type="ORF">PF007_g1950</name>
    <name evidence="2" type="ORF">PF011_g13987</name>
</gene>
<reference evidence="6 7" key="1">
    <citation type="submission" date="2018-08" db="EMBL/GenBank/DDBJ databases">
        <title>Genomic investigation of the strawberry pathogen Phytophthora fragariae indicates pathogenicity is determined by transcriptional variation in three key races.</title>
        <authorList>
            <person name="Adams T.M."/>
            <person name="Armitage A.D."/>
            <person name="Sobczyk M.K."/>
            <person name="Bates H.J."/>
            <person name="Dunwell J.M."/>
            <person name="Nellist C.F."/>
            <person name="Harrison R.J."/>
        </authorList>
    </citation>
    <scope>NUCLEOTIDE SEQUENCE [LARGE SCALE GENOMIC DNA]</scope>
    <source>
        <strain evidence="4 6">BC-1</strain>
        <strain evidence="5 9">BC-23</strain>
        <strain evidence="3 7">NOV-71</strain>
        <strain evidence="2 8">SCRP245</strain>
    </source>
</reference>
<proteinExistence type="predicted"/>
<evidence type="ECO:0000313" key="2">
    <source>
        <dbReference type="EMBL" id="KAE9000908.1"/>
    </source>
</evidence>
<dbReference type="AlphaFoldDB" id="A0A6A3YU09"/>
<comment type="caution">
    <text evidence="4">The sequence shown here is derived from an EMBL/GenBank/DDBJ whole genome shotgun (WGS) entry which is preliminary data.</text>
</comment>
<keyword evidence="1" id="KW-0732">Signal</keyword>
<organism evidence="4 6">
    <name type="scientific">Phytophthora fragariae</name>
    <dbReference type="NCBI Taxonomy" id="53985"/>
    <lineage>
        <taxon>Eukaryota</taxon>
        <taxon>Sar</taxon>
        <taxon>Stramenopiles</taxon>
        <taxon>Oomycota</taxon>
        <taxon>Peronosporomycetes</taxon>
        <taxon>Peronosporales</taxon>
        <taxon>Peronosporaceae</taxon>
        <taxon>Phytophthora</taxon>
    </lineage>
</organism>
<dbReference type="Proteomes" id="UP000460718">
    <property type="component" value="Unassembled WGS sequence"/>
</dbReference>
<dbReference type="Proteomes" id="UP000476176">
    <property type="component" value="Unassembled WGS sequence"/>
</dbReference>
<dbReference type="Proteomes" id="UP000440367">
    <property type="component" value="Unassembled WGS sequence"/>
</dbReference>
<protein>
    <submittedName>
        <fullName evidence="4">Uncharacterized protein</fullName>
    </submittedName>
</protein>
<evidence type="ECO:0000313" key="7">
    <source>
        <dbReference type="Proteomes" id="UP000441208"/>
    </source>
</evidence>
<evidence type="ECO:0000313" key="3">
    <source>
        <dbReference type="EMBL" id="KAE9137123.1"/>
    </source>
</evidence>
<evidence type="ECO:0000313" key="6">
    <source>
        <dbReference type="Proteomes" id="UP000440367"/>
    </source>
</evidence>
<dbReference type="EMBL" id="QXFZ01000049">
    <property type="protein sequence ID" value="KAE9137123.1"/>
    <property type="molecule type" value="Genomic_DNA"/>
</dbReference>
<dbReference type="Proteomes" id="UP000441208">
    <property type="component" value="Unassembled WGS sequence"/>
</dbReference>
<feature type="signal peptide" evidence="1">
    <location>
        <begin position="1"/>
        <end position="25"/>
    </location>
</feature>
<evidence type="ECO:0000313" key="4">
    <source>
        <dbReference type="EMBL" id="KAE9224186.1"/>
    </source>
</evidence>
<accession>A0A6A3YU09</accession>
<feature type="chain" id="PRO_5036166776" evidence="1">
    <location>
        <begin position="26"/>
        <end position="194"/>
    </location>
</feature>
<name>A0A6A3YU09_9STRA</name>
<evidence type="ECO:0000313" key="5">
    <source>
        <dbReference type="EMBL" id="KAE9224389.1"/>
    </source>
</evidence>
<dbReference type="EMBL" id="QXGC01000692">
    <property type="protein sequence ID" value="KAE9224389.1"/>
    <property type="molecule type" value="Genomic_DNA"/>
</dbReference>
<evidence type="ECO:0000313" key="9">
    <source>
        <dbReference type="Proteomes" id="UP000476176"/>
    </source>
</evidence>
<evidence type="ECO:0000313" key="8">
    <source>
        <dbReference type="Proteomes" id="UP000460718"/>
    </source>
</evidence>